<dbReference type="SMART" id="SM00881">
    <property type="entry name" value="CoA_binding"/>
    <property type="match status" value="1"/>
</dbReference>
<dbReference type="EMBL" id="SNXZ01000001">
    <property type="protein sequence ID" value="TDQ04200.1"/>
    <property type="molecule type" value="Genomic_DNA"/>
</dbReference>
<gene>
    <name evidence="2" type="ORF">EV186_101142</name>
</gene>
<feature type="domain" description="CoA-binding" evidence="1">
    <location>
        <begin position="5"/>
        <end position="98"/>
    </location>
</feature>
<dbReference type="Proteomes" id="UP000295444">
    <property type="component" value="Unassembled WGS sequence"/>
</dbReference>
<evidence type="ECO:0000313" key="2">
    <source>
        <dbReference type="EMBL" id="TDQ04200.1"/>
    </source>
</evidence>
<reference evidence="2 3" key="1">
    <citation type="submission" date="2019-03" db="EMBL/GenBank/DDBJ databases">
        <title>Genomic Encyclopedia of Type Strains, Phase IV (KMG-IV): sequencing the most valuable type-strain genomes for metagenomic binning, comparative biology and taxonomic classification.</title>
        <authorList>
            <person name="Goeker M."/>
        </authorList>
    </citation>
    <scope>NUCLEOTIDE SEQUENCE [LARGE SCALE GENOMIC DNA]</scope>
    <source>
        <strain evidence="2 3">DSM 45361</strain>
    </source>
</reference>
<dbReference type="AlphaFoldDB" id="A0A4R6SKW7"/>
<dbReference type="Gene3D" id="3.40.50.720">
    <property type="entry name" value="NAD(P)-binding Rossmann-like Domain"/>
    <property type="match status" value="1"/>
</dbReference>
<dbReference type="Pfam" id="PF13380">
    <property type="entry name" value="CoA_binding_2"/>
    <property type="match status" value="1"/>
</dbReference>
<dbReference type="PANTHER" id="PTHR33303">
    <property type="entry name" value="CYTOPLASMIC PROTEIN-RELATED"/>
    <property type="match status" value="1"/>
</dbReference>
<dbReference type="PANTHER" id="PTHR33303:SF2">
    <property type="entry name" value="COA-BINDING DOMAIN-CONTAINING PROTEIN"/>
    <property type="match status" value="1"/>
</dbReference>
<organism evidence="2 3">
    <name type="scientific">Labedaea rhizosphaerae</name>
    <dbReference type="NCBI Taxonomy" id="598644"/>
    <lineage>
        <taxon>Bacteria</taxon>
        <taxon>Bacillati</taxon>
        <taxon>Actinomycetota</taxon>
        <taxon>Actinomycetes</taxon>
        <taxon>Pseudonocardiales</taxon>
        <taxon>Pseudonocardiaceae</taxon>
        <taxon>Labedaea</taxon>
    </lineage>
</organism>
<evidence type="ECO:0000313" key="3">
    <source>
        <dbReference type="Proteomes" id="UP000295444"/>
    </source>
</evidence>
<protein>
    <recommendedName>
        <fullName evidence="1">CoA-binding domain-containing protein</fullName>
    </recommendedName>
</protein>
<dbReference type="InterPro" id="IPR036291">
    <property type="entry name" value="NAD(P)-bd_dom_sf"/>
</dbReference>
<comment type="caution">
    <text evidence="2">The sequence shown here is derived from an EMBL/GenBank/DDBJ whole genome shotgun (WGS) entry which is preliminary data.</text>
</comment>
<keyword evidence="3" id="KW-1185">Reference proteome</keyword>
<sequence length="131" mass="13782">MIERLLHEARTVAVVGLSANPMRPSHGVARYLRRAGLTILPVNPALDGWEGLSSYASLADIDAPVDVVDVFRAPEAVLEVAEQAVAIGAGALWLQMGVINEAAAELAAAGGLDVVMDRCMAVEHREIAGWG</sequence>
<accession>A0A4R6SKW7</accession>
<name>A0A4R6SKW7_LABRH</name>
<dbReference type="InterPro" id="IPR003781">
    <property type="entry name" value="CoA-bd"/>
</dbReference>
<dbReference type="RefSeq" id="WP_424982347.1">
    <property type="nucleotide sequence ID" value="NZ_SNXZ01000001.1"/>
</dbReference>
<proteinExistence type="predicted"/>
<evidence type="ECO:0000259" key="1">
    <source>
        <dbReference type="SMART" id="SM00881"/>
    </source>
</evidence>
<dbReference type="SUPFAM" id="SSF51735">
    <property type="entry name" value="NAD(P)-binding Rossmann-fold domains"/>
    <property type="match status" value="1"/>
</dbReference>